<dbReference type="Gene3D" id="3.10.350.10">
    <property type="entry name" value="LysM domain"/>
    <property type="match status" value="1"/>
</dbReference>
<dbReference type="SUPFAM" id="SSF54106">
    <property type="entry name" value="LysM domain"/>
    <property type="match status" value="1"/>
</dbReference>
<dbReference type="Gene3D" id="3.30.200.20">
    <property type="entry name" value="Phosphorylase Kinase, domain 1"/>
    <property type="match status" value="1"/>
</dbReference>
<dbReference type="Proteomes" id="UP001359559">
    <property type="component" value="Unassembled WGS sequence"/>
</dbReference>
<evidence type="ECO:0000256" key="14">
    <source>
        <dbReference type="SAM" id="SignalP"/>
    </source>
</evidence>
<evidence type="ECO:0000256" key="12">
    <source>
        <dbReference type="PROSITE-ProRule" id="PRU10141"/>
    </source>
</evidence>
<keyword evidence="8 12" id="KW-0067">ATP-binding</keyword>
<keyword evidence="9 13" id="KW-1133">Transmembrane helix</keyword>
<keyword evidence="6 12" id="KW-0547">Nucleotide-binding</keyword>
<dbReference type="FunFam" id="1.10.510.10:FF:000468">
    <property type="entry name" value="PTI1-like tyrosine-protein kinase 3"/>
    <property type="match status" value="1"/>
</dbReference>
<dbReference type="InterPro" id="IPR017441">
    <property type="entry name" value="Protein_kinase_ATP_BS"/>
</dbReference>
<dbReference type="GO" id="GO:0005524">
    <property type="term" value="F:ATP binding"/>
    <property type="evidence" value="ECO:0007669"/>
    <property type="project" value="UniProtKB-UniRule"/>
</dbReference>
<evidence type="ECO:0000313" key="17">
    <source>
        <dbReference type="Proteomes" id="UP001359559"/>
    </source>
</evidence>
<comment type="subcellular location">
    <subcellularLocation>
        <location evidence="1">Cell membrane</location>
        <topology evidence="1">Single-pass membrane protein</topology>
    </subcellularLocation>
</comment>
<feature type="domain" description="Protein kinase" evidence="15">
    <location>
        <begin position="311"/>
        <end position="592"/>
    </location>
</feature>
<sequence length="615" mass="69325">MASLTQLLSLLLTLLATLCFTVFSLEVSIKSTYLDPFQCFPKINKCNASLYYISYGLKTDEIAYFYNVDPSQIKPIMRGTKQDYLITVPCSCKNTDDLSGYFYDTTYTVKPHETFVDIKNLVYSGQAWPVSGGLAPLDNLTIHLPCGCSEKSESQIVVTYTVQRNDTPTSIAFMLNATVDGMESMNEVLAQNPSYIDISWVLYVPRELNGLPLSNGKEKKHKWEIIIGVLAGLTIFSIITLIILVVILKRTRAYEASRSNSIAVSKRSFANRTISLKNRDLHTEYMDATPFESERPLIYALEEIEDATNNFDETRRIGVGGYGSVYFGMLGEKEVAVKKMRSNKSKEFYAELKALCKIHHINIVELLGYASGDDHLYLVYEYVPNGSLNEHLHDPLLKGHQPLSWCARSQIALDAAKGLEYIHDYTKARYVHRDIKTSNILLDDKLRAKVADFGLAKLVERTNDEESIATRLVGTPGYLPPESVKEFQVTIKTDVFAFGVVLSELITGKRALFRDNQEANRMKSLVTIVSNIFQDDNPETALADVIDGNLQHNYPMEDVYKMVELAHWCLREDPNERPEMREVVVVLSQIVMSSIEWEASLGGNSQVFSGMFDGR</sequence>
<comment type="caution">
    <text evidence="16">The sequence shown here is derived from an EMBL/GenBank/DDBJ whole genome shotgun (WGS) entry which is preliminary data.</text>
</comment>
<keyword evidence="2" id="KW-1003">Cell membrane</keyword>
<dbReference type="PROSITE" id="PS00107">
    <property type="entry name" value="PROTEIN_KINASE_ATP"/>
    <property type="match status" value="1"/>
</dbReference>
<feature type="transmembrane region" description="Helical" evidence="13">
    <location>
        <begin position="225"/>
        <end position="248"/>
    </location>
</feature>
<dbReference type="InterPro" id="IPR008271">
    <property type="entry name" value="Ser/Thr_kinase_AS"/>
</dbReference>
<dbReference type="AlphaFoldDB" id="A0AAN9PTT4"/>
<dbReference type="InterPro" id="IPR000719">
    <property type="entry name" value="Prot_kinase_dom"/>
</dbReference>
<proteinExistence type="predicted"/>
<dbReference type="InterPro" id="IPR011009">
    <property type="entry name" value="Kinase-like_dom_sf"/>
</dbReference>
<evidence type="ECO:0000256" key="11">
    <source>
        <dbReference type="ARBA" id="ARBA00023157"/>
    </source>
</evidence>
<keyword evidence="7" id="KW-0418">Kinase</keyword>
<dbReference type="InterPro" id="IPR044812">
    <property type="entry name" value="CERK1/LYK3-like"/>
</dbReference>
<evidence type="ECO:0000259" key="15">
    <source>
        <dbReference type="PROSITE" id="PS50011"/>
    </source>
</evidence>
<evidence type="ECO:0000256" key="5">
    <source>
        <dbReference type="ARBA" id="ARBA00022729"/>
    </source>
</evidence>
<feature type="chain" id="PRO_5043032841" description="Protein kinase domain-containing protein" evidence="14">
    <location>
        <begin position="20"/>
        <end position="615"/>
    </location>
</feature>
<dbReference type="InterPro" id="IPR036779">
    <property type="entry name" value="LysM_dom_sf"/>
</dbReference>
<evidence type="ECO:0000256" key="9">
    <source>
        <dbReference type="ARBA" id="ARBA00022989"/>
    </source>
</evidence>
<evidence type="ECO:0000313" key="16">
    <source>
        <dbReference type="EMBL" id="KAK7309724.1"/>
    </source>
</evidence>
<feature type="signal peptide" evidence="14">
    <location>
        <begin position="1"/>
        <end position="19"/>
    </location>
</feature>
<keyword evidence="11" id="KW-1015">Disulfide bond</keyword>
<keyword evidence="3" id="KW-0808">Transferase</keyword>
<evidence type="ECO:0000256" key="6">
    <source>
        <dbReference type="ARBA" id="ARBA00022741"/>
    </source>
</evidence>
<dbReference type="FunFam" id="3.30.200.20:FF:000526">
    <property type="entry name" value="Kinase family protein"/>
    <property type="match status" value="1"/>
</dbReference>
<evidence type="ECO:0000256" key="13">
    <source>
        <dbReference type="SAM" id="Phobius"/>
    </source>
</evidence>
<organism evidence="16 17">
    <name type="scientific">Clitoria ternatea</name>
    <name type="common">Butterfly pea</name>
    <dbReference type="NCBI Taxonomy" id="43366"/>
    <lineage>
        <taxon>Eukaryota</taxon>
        <taxon>Viridiplantae</taxon>
        <taxon>Streptophyta</taxon>
        <taxon>Embryophyta</taxon>
        <taxon>Tracheophyta</taxon>
        <taxon>Spermatophyta</taxon>
        <taxon>Magnoliopsida</taxon>
        <taxon>eudicotyledons</taxon>
        <taxon>Gunneridae</taxon>
        <taxon>Pentapetalae</taxon>
        <taxon>rosids</taxon>
        <taxon>fabids</taxon>
        <taxon>Fabales</taxon>
        <taxon>Fabaceae</taxon>
        <taxon>Papilionoideae</taxon>
        <taxon>50 kb inversion clade</taxon>
        <taxon>NPAAA clade</taxon>
        <taxon>indigoferoid/millettioid clade</taxon>
        <taxon>Phaseoleae</taxon>
        <taxon>Clitoria</taxon>
    </lineage>
</organism>
<dbReference type="PANTHER" id="PTHR46204:SF8">
    <property type="entry name" value="PROTEIN KINASE DOMAIN-CONTAINING PROTEIN"/>
    <property type="match status" value="1"/>
</dbReference>
<keyword evidence="5 14" id="KW-0732">Signal</keyword>
<dbReference type="Pfam" id="PF00069">
    <property type="entry name" value="Pkinase"/>
    <property type="match status" value="1"/>
</dbReference>
<dbReference type="Gene3D" id="1.10.510.10">
    <property type="entry name" value="Transferase(Phosphotransferase) domain 1"/>
    <property type="match status" value="1"/>
</dbReference>
<keyword evidence="10 13" id="KW-0472">Membrane</keyword>
<gene>
    <name evidence="16" type="ORF">RJT34_06681</name>
</gene>
<dbReference type="PANTHER" id="PTHR46204">
    <property type="entry name" value="CHITIN ELICITOR RECEPTOR KINASE 1-RELATED"/>
    <property type="match status" value="1"/>
</dbReference>
<evidence type="ECO:0000256" key="3">
    <source>
        <dbReference type="ARBA" id="ARBA00022679"/>
    </source>
</evidence>
<dbReference type="GO" id="GO:0045087">
    <property type="term" value="P:innate immune response"/>
    <property type="evidence" value="ECO:0007669"/>
    <property type="project" value="InterPro"/>
</dbReference>
<name>A0AAN9PTT4_CLITE</name>
<dbReference type="GO" id="GO:0019199">
    <property type="term" value="F:transmembrane receptor protein kinase activity"/>
    <property type="evidence" value="ECO:0007669"/>
    <property type="project" value="InterPro"/>
</dbReference>
<dbReference type="SMART" id="SM00220">
    <property type="entry name" value="S_TKc"/>
    <property type="match status" value="1"/>
</dbReference>
<protein>
    <recommendedName>
        <fullName evidence="15">Protein kinase domain-containing protein</fullName>
    </recommendedName>
</protein>
<evidence type="ECO:0000256" key="2">
    <source>
        <dbReference type="ARBA" id="ARBA00022475"/>
    </source>
</evidence>
<accession>A0AAN9PTT4</accession>
<evidence type="ECO:0000256" key="7">
    <source>
        <dbReference type="ARBA" id="ARBA00022777"/>
    </source>
</evidence>
<evidence type="ECO:0000256" key="10">
    <source>
        <dbReference type="ARBA" id="ARBA00023136"/>
    </source>
</evidence>
<dbReference type="EMBL" id="JAYKXN010000002">
    <property type="protein sequence ID" value="KAK7309724.1"/>
    <property type="molecule type" value="Genomic_DNA"/>
</dbReference>
<keyword evidence="4 13" id="KW-0812">Transmembrane</keyword>
<evidence type="ECO:0000256" key="1">
    <source>
        <dbReference type="ARBA" id="ARBA00004162"/>
    </source>
</evidence>
<dbReference type="PROSITE" id="PS00108">
    <property type="entry name" value="PROTEIN_KINASE_ST"/>
    <property type="match status" value="1"/>
</dbReference>
<reference evidence="16 17" key="1">
    <citation type="submission" date="2024-01" db="EMBL/GenBank/DDBJ databases">
        <title>The genomes of 5 underutilized Papilionoideae crops provide insights into root nodulation and disease resistance.</title>
        <authorList>
            <person name="Yuan L."/>
        </authorList>
    </citation>
    <scope>NUCLEOTIDE SEQUENCE [LARGE SCALE GENOMIC DNA]</scope>
    <source>
        <strain evidence="16">LY-2023</strain>
        <tissue evidence="16">Leaf</tissue>
    </source>
</reference>
<evidence type="ECO:0000256" key="4">
    <source>
        <dbReference type="ARBA" id="ARBA00022692"/>
    </source>
</evidence>
<keyword evidence="17" id="KW-1185">Reference proteome</keyword>
<evidence type="ECO:0000256" key="8">
    <source>
        <dbReference type="ARBA" id="ARBA00022840"/>
    </source>
</evidence>
<dbReference type="SUPFAM" id="SSF56112">
    <property type="entry name" value="Protein kinase-like (PK-like)"/>
    <property type="match status" value="1"/>
</dbReference>
<dbReference type="PROSITE" id="PS50011">
    <property type="entry name" value="PROTEIN_KINASE_DOM"/>
    <property type="match status" value="1"/>
</dbReference>
<feature type="binding site" evidence="12">
    <location>
        <position position="339"/>
    </location>
    <ligand>
        <name>ATP</name>
        <dbReference type="ChEBI" id="CHEBI:30616"/>
    </ligand>
</feature>
<dbReference type="GO" id="GO:0005886">
    <property type="term" value="C:plasma membrane"/>
    <property type="evidence" value="ECO:0007669"/>
    <property type="project" value="UniProtKB-SubCell"/>
</dbReference>